<gene>
    <name evidence="5" type="ORF">CF651_16645</name>
</gene>
<dbReference type="SUPFAM" id="SSF53448">
    <property type="entry name" value="Nucleotide-diphospho-sugar transferases"/>
    <property type="match status" value="1"/>
</dbReference>
<evidence type="ECO:0000259" key="4">
    <source>
        <dbReference type="Pfam" id="PF00535"/>
    </source>
</evidence>
<dbReference type="PANTHER" id="PTHR22916:SF51">
    <property type="entry name" value="GLYCOSYLTRANSFERASE EPSH-RELATED"/>
    <property type="match status" value="1"/>
</dbReference>
<dbReference type="GO" id="GO:0016757">
    <property type="term" value="F:glycosyltransferase activity"/>
    <property type="evidence" value="ECO:0007669"/>
    <property type="project" value="UniProtKB-KW"/>
</dbReference>
<dbReference type="Gene3D" id="3.90.550.10">
    <property type="entry name" value="Spore Coat Polysaccharide Biosynthesis Protein SpsA, Chain A"/>
    <property type="match status" value="1"/>
</dbReference>
<dbReference type="Pfam" id="PF00535">
    <property type="entry name" value="Glycos_transf_2"/>
    <property type="match status" value="1"/>
</dbReference>
<keyword evidence="6" id="KW-1185">Reference proteome</keyword>
<proteinExistence type="inferred from homology"/>
<evidence type="ECO:0000313" key="6">
    <source>
        <dbReference type="Proteomes" id="UP000215509"/>
    </source>
</evidence>
<dbReference type="InterPro" id="IPR001173">
    <property type="entry name" value="Glyco_trans_2-like"/>
</dbReference>
<dbReference type="AlphaFoldDB" id="A0A229UPS9"/>
<evidence type="ECO:0000256" key="3">
    <source>
        <dbReference type="ARBA" id="ARBA00022679"/>
    </source>
</evidence>
<accession>A0A229UPS9</accession>
<evidence type="ECO:0000313" key="5">
    <source>
        <dbReference type="EMBL" id="OXM85225.1"/>
    </source>
</evidence>
<name>A0A229UPS9_9BACL</name>
<dbReference type="EMBL" id="NMQW01000023">
    <property type="protein sequence ID" value="OXM85225.1"/>
    <property type="molecule type" value="Genomic_DNA"/>
</dbReference>
<evidence type="ECO:0000256" key="2">
    <source>
        <dbReference type="ARBA" id="ARBA00022676"/>
    </source>
</evidence>
<dbReference type="RefSeq" id="WP_094015989.1">
    <property type="nucleotide sequence ID" value="NZ_NMQW01000023.1"/>
</dbReference>
<comment type="caution">
    <text evidence="5">The sequence shown here is derived from an EMBL/GenBank/DDBJ whole genome shotgun (WGS) entry which is preliminary data.</text>
</comment>
<reference evidence="5 6" key="1">
    <citation type="submission" date="2017-07" db="EMBL/GenBank/DDBJ databases">
        <title>Genome sequencing and assembly of Paenibacillus rigui.</title>
        <authorList>
            <person name="Mayilraj S."/>
        </authorList>
    </citation>
    <scope>NUCLEOTIDE SEQUENCE [LARGE SCALE GENOMIC DNA]</scope>
    <source>
        <strain evidence="5 6">JCM 16352</strain>
    </source>
</reference>
<organism evidence="5 6">
    <name type="scientific">Paenibacillus rigui</name>
    <dbReference type="NCBI Taxonomy" id="554312"/>
    <lineage>
        <taxon>Bacteria</taxon>
        <taxon>Bacillati</taxon>
        <taxon>Bacillota</taxon>
        <taxon>Bacilli</taxon>
        <taxon>Bacillales</taxon>
        <taxon>Paenibacillaceae</taxon>
        <taxon>Paenibacillus</taxon>
    </lineage>
</organism>
<dbReference type="CDD" id="cd00761">
    <property type="entry name" value="Glyco_tranf_GTA_type"/>
    <property type="match status" value="1"/>
</dbReference>
<dbReference type="InterPro" id="IPR029044">
    <property type="entry name" value="Nucleotide-diphossugar_trans"/>
</dbReference>
<protein>
    <submittedName>
        <fullName evidence="5">Glycosyl transferase family 2</fullName>
    </submittedName>
</protein>
<evidence type="ECO:0000256" key="1">
    <source>
        <dbReference type="ARBA" id="ARBA00006739"/>
    </source>
</evidence>
<dbReference type="PANTHER" id="PTHR22916">
    <property type="entry name" value="GLYCOSYLTRANSFERASE"/>
    <property type="match status" value="1"/>
</dbReference>
<keyword evidence="2" id="KW-0328">Glycosyltransferase</keyword>
<keyword evidence="3 5" id="KW-0808">Transferase</keyword>
<dbReference type="Proteomes" id="UP000215509">
    <property type="component" value="Unassembled WGS sequence"/>
</dbReference>
<dbReference type="OrthoDB" id="396512at2"/>
<comment type="similarity">
    <text evidence="1">Belongs to the glycosyltransferase 2 family.</text>
</comment>
<sequence length="355" mass="40916">MKPKVSIVVPIYNIEAYLGRCLDSLLQQTLKEIEVIAVNDGSTDRSGAILDQYAAQDKRIVAIHQANGGVSSARNAALRRVSGDYIGFVDPDDWVDTGMYEALYGTAVSEQADIVMCTYVREFGTHAKEKKFDLPEKLSYCDEEVQTKMLRRLIGPLQEEIANPEYLDAWGTVWSKLYRADLILEHQLEFMDLQVVGTNEDSLFNVHAFYHTRKFVMLNKPYYHYWRAHAASVTSGYKPDLKEKWFRLYGFMERFLQERELSDDYYKALNNRICLNTLGLGLNTISISNHASVPAKLRKLSGILNDQRIRHSFRQFETAYCSAVWKIFYGCAKLRFVVGFYCMLLGIEWLRKTVK</sequence>
<feature type="domain" description="Glycosyltransferase 2-like" evidence="4">
    <location>
        <begin position="6"/>
        <end position="131"/>
    </location>
</feature>